<feature type="region of interest" description="Disordered" evidence="1">
    <location>
        <begin position="97"/>
        <end position="132"/>
    </location>
</feature>
<dbReference type="Gene3D" id="2.70.70.10">
    <property type="entry name" value="Glucose Permease (Domain IIA)"/>
    <property type="match status" value="1"/>
</dbReference>
<feature type="compositionally biased region" description="Basic and acidic residues" evidence="1">
    <location>
        <begin position="173"/>
        <end position="198"/>
    </location>
</feature>
<dbReference type="PANTHER" id="PTHR21666">
    <property type="entry name" value="PEPTIDASE-RELATED"/>
    <property type="match status" value="1"/>
</dbReference>
<organism evidence="3 4">
    <name type="scientific">Streptomyces diacarni</name>
    <dbReference type="NCBI Taxonomy" id="2800381"/>
    <lineage>
        <taxon>Bacteria</taxon>
        <taxon>Bacillati</taxon>
        <taxon>Actinomycetota</taxon>
        <taxon>Actinomycetes</taxon>
        <taxon>Kitasatosporales</taxon>
        <taxon>Streptomycetaceae</taxon>
        <taxon>Streptomyces</taxon>
    </lineage>
</organism>
<protein>
    <submittedName>
        <fullName evidence="3">M23 family peptidase</fullName>
    </submittedName>
</protein>
<dbReference type="InterPro" id="IPR016047">
    <property type="entry name" value="M23ase_b-sheet_dom"/>
</dbReference>
<evidence type="ECO:0000259" key="2">
    <source>
        <dbReference type="Pfam" id="PF01551"/>
    </source>
</evidence>
<dbReference type="PANTHER" id="PTHR21666:SF270">
    <property type="entry name" value="MUREIN HYDROLASE ACTIVATOR ENVC"/>
    <property type="match status" value="1"/>
</dbReference>
<feature type="region of interest" description="Disordered" evidence="1">
    <location>
        <begin position="1"/>
        <end position="34"/>
    </location>
</feature>
<dbReference type="GO" id="GO:0004222">
    <property type="term" value="F:metalloendopeptidase activity"/>
    <property type="evidence" value="ECO:0007669"/>
    <property type="project" value="TreeGrafter"/>
</dbReference>
<evidence type="ECO:0000313" key="3">
    <source>
        <dbReference type="EMBL" id="RCG16909.1"/>
    </source>
</evidence>
<dbReference type="Proteomes" id="UP000252914">
    <property type="component" value="Unassembled WGS sequence"/>
</dbReference>
<feature type="domain" description="M23ase beta-sheet core" evidence="2">
    <location>
        <begin position="242"/>
        <end position="337"/>
    </location>
</feature>
<feature type="compositionally biased region" description="Basic and acidic residues" evidence="1">
    <location>
        <begin position="146"/>
        <end position="162"/>
    </location>
</feature>
<dbReference type="AlphaFoldDB" id="A0A367EGM8"/>
<dbReference type="InterPro" id="IPR011055">
    <property type="entry name" value="Dup_hybrid_motif"/>
</dbReference>
<proteinExistence type="predicted"/>
<feature type="region of interest" description="Disordered" evidence="1">
    <location>
        <begin position="146"/>
        <end position="198"/>
    </location>
</feature>
<feature type="region of interest" description="Disordered" evidence="1">
    <location>
        <begin position="312"/>
        <end position="331"/>
    </location>
</feature>
<comment type="caution">
    <text evidence="3">The sequence shown here is derived from an EMBL/GenBank/DDBJ whole genome shotgun (WGS) entry which is preliminary data.</text>
</comment>
<dbReference type="CDD" id="cd12797">
    <property type="entry name" value="M23_peptidase"/>
    <property type="match status" value="1"/>
</dbReference>
<keyword evidence="4" id="KW-1185">Reference proteome</keyword>
<feature type="compositionally biased region" description="Low complexity" evidence="1">
    <location>
        <begin position="114"/>
        <end position="129"/>
    </location>
</feature>
<feature type="compositionally biased region" description="Basic and acidic residues" evidence="1">
    <location>
        <begin position="1"/>
        <end position="12"/>
    </location>
</feature>
<sequence length="348" mass="35723">MGPQDEGIRTEEWNPTEEATRSLRGKHRVARQRTGGVARGGAVLGVGMIAAVGAGGMATAHDKDPGSISVPDLGAAADTARDLTGHLPDAEDIPGLGAFVSDDADGTDGAQRTDGAQAAHGADAADAADTGGGAGEALRARILAQAERHHSATDAQAREDAARQAASAAAEQAAKRAAAEERARAEAHDERRRAAAEAKAAEAKAKAAAERRAKLARSYVAPVASYQLSAGFGQSGGRWQNDHTGQDFAAPNGTPVKAIHTGTVKEAGWAGSYGYRVVLEPDDGTELWFCHLSSMTKSAGDKVSTGDVIGRVGSTGNSSGPHLHVEVRPDGDAPVDPLTWLRDKGVNV</sequence>
<accession>A0A367EGM8</accession>
<dbReference type="Pfam" id="PF01551">
    <property type="entry name" value="Peptidase_M23"/>
    <property type="match status" value="1"/>
</dbReference>
<reference evidence="3 4" key="1">
    <citation type="submission" date="2018-06" db="EMBL/GenBank/DDBJ databases">
        <title>Streptomyces reniochalinae sp. nov. and Streptomyces diacarnus sp. nov. from marine sponges.</title>
        <authorList>
            <person name="Li L."/>
        </authorList>
    </citation>
    <scope>NUCLEOTIDE SEQUENCE [LARGE SCALE GENOMIC DNA]</scope>
    <source>
        <strain evidence="3 4">LHW51701</strain>
    </source>
</reference>
<dbReference type="SUPFAM" id="SSF51261">
    <property type="entry name" value="Duplicated hybrid motif"/>
    <property type="match status" value="1"/>
</dbReference>
<evidence type="ECO:0000313" key="4">
    <source>
        <dbReference type="Proteomes" id="UP000252914"/>
    </source>
</evidence>
<name>A0A367EGM8_9ACTN</name>
<gene>
    <name evidence="3" type="ORF">DTL70_28000</name>
</gene>
<dbReference type="FunFam" id="2.70.70.10:FF:000013">
    <property type="entry name" value="Peptidase family M23"/>
    <property type="match status" value="1"/>
</dbReference>
<evidence type="ECO:0000256" key="1">
    <source>
        <dbReference type="SAM" id="MobiDB-lite"/>
    </source>
</evidence>
<feature type="compositionally biased region" description="Low complexity" evidence="1">
    <location>
        <begin position="163"/>
        <end position="172"/>
    </location>
</feature>
<dbReference type="InterPro" id="IPR050570">
    <property type="entry name" value="Cell_wall_metabolism_enzyme"/>
</dbReference>
<dbReference type="EMBL" id="QOIN01000057">
    <property type="protein sequence ID" value="RCG16909.1"/>
    <property type="molecule type" value="Genomic_DNA"/>
</dbReference>